<dbReference type="Proteomes" id="UP000266723">
    <property type="component" value="Unassembled WGS sequence"/>
</dbReference>
<accession>A0ABQ7B2I8</accession>
<dbReference type="EMBL" id="QGKV02001556">
    <property type="protein sequence ID" value="KAF3520920.1"/>
    <property type="molecule type" value="Genomic_DNA"/>
</dbReference>
<evidence type="ECO:0000313" key="1">
    <source>
        <dbReference type="EMBL" id="KAF3520920.1"/>
    </source>
</evidence>
<evidence type="ECO:0008006" key="3">
    <source>
        <dbReference type="Google" id="ProtNLM"/>
    </source>
</evidence>
<reference evidence="1 2" key="1">
    <citation type="journal article" date="2020" name="BMC Genomics">
        <title>Intraspecific diversification of the crop wild relative Brassica cretica Lam. using demographic model selection.</title>
        <authorList>
            <person name="Kioukis A."/>
            <person name="Michalopoulou V.A."/>
            <person name="Briers L."/>
            <person name="Pirintsos S."/>
            <person name="Studholme D.J."/>
            <person name="Pavlidis P."/>
            <person name="Sarris P.F."/>
        </authorList>
    </citation>
    <scope>NUCLEOTIDE SEQUENCE [LARGE SCALE GENOMIC DNA]</scope>
    <source>
        <strain evidence="2">cv. PFS-1207/04</strain>
    </source>
</reference>
<organism evidence="1 2">
    <name type="scientific">Brassica cretica</name>
    <name type="common">Mustard</name>
    <dbReference type="NCBI Taxonomy" id="69181"/>
    <lineage>
        <taxon>Eukaryota</taxon>
        <taxon>Viridiplantae</taxon>
        <taxon>Streptophyta</taxon>
        <taxon>Embryophyta</taxon>
        <taxon>Tracheophyta</taxon>
        <taxon>Spermatophyta</taxon>
        <taxon>Magnoliopsida</taxon>
        <taxon>eudicotyledons</taxon>
        <taxon>Gunneridae</taxon>
        <taxon>Pentapetalae</taxon>
        <taxon>rosids</taxon>
        <taxon>malvids</taxon>
        <taxon>Brassicales</taxon>
        <taxon>Brassicaceae</taxon>
        <taxon>Brassiceae</taxon>
        <taxon>Brassica</taxon>
    </lineage>
</organism>
<sequence>MEQTHGKFEMDKSDGKGDFGMWKYKMMAQLEIQDIPRSRYLAEKLSKQISNKTFHIEEGYETTTHHPSSTPYVSL</sequence>
<protein>
    <recommendedName>
        <fullName evidence="3">Retrotransposon Copia-like N-terminal domain-containing protein</fullName>
    </recommendedName>
</protein>
<evidence type="ECO:0000313" key="2">
    <source>
        <dbReference type="Proteomes" id="UP000266723"/>
    </source>
</evidence>
<name>A0ABQ7B2I8_BRACR</name>
<keyword evidence="2" id="KW-1185">Reference proteome</keyword>
<gene>
    <name evidence="1" type="ORF">DY000_02058624</name>
</gene>
<proteinExistence type="predicted"/>
<comment type="caution">
    <text evidence="1">The sequence shown here is derived from an EMBL/GenBank/DDBJ whole genome shotgun (WGS) entry which is preliminary data.</text>
</comment>